<proteinExistence type="predicted"/>
<reference evidence="1" key="1">
    <citation type="submission" date="2023-06" db="EMBL/GenBank/DDBJ databases">
        <title>Survivors Of The Sea: Transcriptome response of Skeletonema marinoi to long-term dormancy.</title>
        <authorList>
            <person name="Pinder M.I.M."/>
            <person name="Kourtchenko O."/>
            <person name="Robertson E.K."/>
            <person name="Larsson T."/>
            <person name="Maumus F."/>
            <person name="Osuna-Cruz C.M."/>
            <person name="Vancaester E."/>
            <person name="Stenow R."/>
            <person name="Vandepoele K."/>
            <person name="Ploug H."/>
            <person name="Bruchert V."/>
            <person name="Godhe A."/>
            <person name="Topel M."/>
        </authorList>
    </citation>
    <scope>NUCLEOTIDE SEQUENCE</scope>
    <source>
        <strain evidence="1">R05AC</strain>
    </source>
</reference>
<comment type="caution">
    <text evidence="1">The sequence shown here is derived from an EMBL/GenBank/DDBJ whole genome shotgun (WGS) entry which is preliminary data.</text>
</comment>
<keyword evidence="2" id="KW-1185">Reference proteome</keyword>
<protein>
    <submittedName>
        <fullName evidence="1">Uncharacterized protein</fullName>
    </submittedName>
</protein>
<gene>
    <name evidence="1" type="ORF">QTG54_004867</name>
</gene>
<accession>A0AAD8YEY8</accession>
<evidence type="ECO:0000313" key="1">
    <source>
        <dbReference type="EMBL" id="KAK1744334.1"/>
    </source>
</evidence>
<sequence length="973" mass="108120">MSSSYENLDFQRKVNDALTAVERILAIEKKPLIAGEVEHTYGAKYELVNSVSNVAIIAYMNALEKIGLDADVLKAIDDSTPTTLCFDASTTCKFLEKKVVDVPLGRSHEETVETKSTGLLGNTKTKRVSKVVQHIEEWHYKVETSWCVSIYSAADVAQKRVLKSRVGSTTLVTQSKEMPLPEHNDHEPIELSLTWLMQQIDKTPQLTSNFRVNVEENKTKTPRRNEATQNAIDFADHLKGWCGSVSVFMSKLELDILHRHNPAKNEPNAKISLRKTCNLGEKIFNPVLPLMEEGEDVQKADGTGIENKSVLRLQSSNSEGFVLSPNDITKLLNEHVESMAAALAKVENAFPPDAQDNIVAVSEATLSLLTVHLPHLCNNFLDSMAYVENMMEEQLTAAIGKRITADDLDTFVKFHNARLLCQVPQPFSHAVRRPQHTPVGLVSIESSDDEHKCIHTHTRVVANSTLKMPLNAATVLELTGKQYLHGWLNHRFERHHNDYQLVGRARQFSAYILVIGTMTGPNSIEPKDAIIVQNKDEVMIPLLLNELPTAKEFKDAIKSLSPEQQSFARAYRSMQLQSSVFGCVVIQIKPQLEALLGLPRNALDKEMKLTQHLMELFTEYQVPSDLLSYSGRSEGVALEDKLDNVRTNVKSVTDVIEGEKKKQMEMAKAKTDMAIEHKLQNKFAECSYEPQSMMMSCEEACYDDSSDYGGSSQASSRRSRAAPRMMARTAMALAAPPPMSIAADGSRKMSGHRSLAKTVPTVASYSAKVVHAPQQQQPTRTEVVTDFKCKTDLSSDIGTSIAKSDVVDFTLLPQLLDAAVEKTDEASALRSTIIKTGQSWLRNRQENLLSGLKLKRLLADELKLEKIKAFDLLDALSRSGSLAIESSELHVIVAVTHCFEKDIIGTIIQDNINPIQKLESSTLLFASAIHGVDARDVIKDESELSRLEGQNPLLLKDSVRIDDEDELTRLASC</sequence>
<evidence type="ECO:0000313" key="2">
    <source>
        <dbReference type="Proteomes" id="UP001224775"/>
    </source>
</evidence>
<name>A0AAD8YEY8_9STRA</name>
<organism evidence="1 2">
    <name type="scientific">Skeletonema marinoi</name>
    <dbReference type="NCBI Taxonomy" id="267567"/>
    <lineage>
        <taxon>Eukaryota</taxon>
        <taxon>Sar</taxon>
        <taxon>Stramenopiles</taxon>
        <taxon>Ochrophyta</taxon>
        <taxon>Bacillariophyta</taxon>
        <taxon>Coscinodiscophyceae</taxon>
        <taxon>Thalassiosirophycidae</taxon>
        <taxon>Thalassiosirales</taxon>
        <taxon>Skeletonemataceae</taxon>
        <taxon>Skeletonema</taxon>
        <taxon>Skeletonema marinoi-dohrnii complex</taxon>
    </lineage>
</organism>
<dbReference type="Proteomes" id="UP001224775">
    <property type="component" value="Unassembled WGS sequence"/>
</dbReference>
<dbReference type="EMBL" id="JATAAI010000007">
    <property type="protein sequence ID" value="KAK1744334.1"/>
    <property type="molecule type" value="Genomic_DNA"/>
</dbReference>
<dbReference type="AlphaFoldDB" id="A0AAD8YEY8"/>